<dbReference type="InterPro" id="IPR051599">
    <property type="entry name" value="Cell_Envelope_Assoc"/>
</dbReference>
<evidence type="ECO:0000313" key="3">
    <source>
        <dbReference type="EMBL" id="RQP25714.1"/>
    </source>
</evidence>
<dbReference type="PANTHER" id="PTHR30336:SF4">
    <property type="entry name" value="ENVELOPE BIOGENESIS FACTOR ELYC"/>
    <property type="match status" value="1"/>
</dbReference>
<evidence type="ECO:0000313" key="4">
    <source>
        <dbReference type="Proteomes" id="UP000267464"/>
    </source>
</evidence>
<dbReference type="GO" id="GO:0043164">
    <property type="term" value="P:Gram-negative-bacterium-type cell wall biogenesis"/>
    <property type="evidence" value="ECO:0007669"/>
    <property type="project" value="TreeGrafter"/>
</dbReference>
<evidence type="ECO:0000256" key="1">
    <source>
        <dbReference type="SAM" id="Phobius"/>
    </source>
</evidence>
<dbReference type="Pfam" id="PF02698">
    <property type="entry name" value="DUF218"/>
    <property type="match status" value="1"/>
</dbReference>
<keyword evidence="1" id="KW-0472">Membrane</keyword>
<feature type="transmembrane region" description="Helical" evidence="1">
    <location>
        <begin position="30"/>
        <end position="53"/>
    </location>
</feature>
<dbReference type="AlphaFoldDB" id="A0A3N7HTY2"/>
<name>A0A3N7HTY2_9BURK</name>
<gene>
    <name evidence="3" type="ORF">DZC73_01160</name>
</gene>
<keyword evidence="1" id="KW-0812">Transmembrane</keyword>
<protein>
    <submittedName>
        <fullName evidence="3">YdcF family protein</fullName>
    </submittedName>
</protein>
<dbReference type="GO" id="GO:0000270">
    <property type="term" value="P:peptidoglycan metabolic process"/>
    <property type="evidence" value="ECO:0007669"/>
    <property type="project" value="TreeGrafter"/>
</dbReference>
<keyword evidence="4" id="KW-1185">Reference proteome</keyword>
<dbReference type="PANTHER" id="PTHR30336">
    <property type="entry name" value="INNER MEMBRANE PROTEIN, PROBABLE PERMEASE"/>
    <property type="match status" value="1"/>
</dbReference>
<sequence>MATHRTQPNSRERHVNSLFTLLGIETWKPVLAALLLPPVPFLLLLLLGARLILPRRGLGWTIVVLGVAGIWVTSTTGFSRFCEQFVLKVPSAIKTDRLAQLKADAKGKNNYAILVLGSGAESFAPEYGVSNLTAFSAERLRYGNYLSRETGIPLAFTGGVGLAAGQGAAEAEIAARMATQDFNRPIKWLEDQSRDTHENATHSIPLLKKAGISHIVLVTHGYHMPRAKRAFEEAAQGQGITIEVAPMGLAQRVEGAALDWFPTGLGYWKSRNDLREMLGLLMGA</sequence>
<dbReference type="CDD" id="cd06259">
    <property type="entry name" value="YdcF-like"/>
    <property type="match status" value="1"/>
</dbReference>
<reference evidence="3 4" key="1">
    <citation type="submission" date="2018-08" db="EMBL/GenBank/DDBJ databases">
        <authorList>
            <person name="Khan S.A."/>
            <person name="Jeon C.O."/>
            <person name="Chun B.H."/>
            <person name="Jeong S.E."/>
        </authorList>
    </citation>
    <scope>NUCLEOTIDE SEQUENCE [LARGE SCALE GENOMIC DNA]</scope>
    <source>
        <strain evidence="3 4">S-16</strain>
    </source>
</reference>
<keyword evidence="1" id="KW-1133">Transmembrane helix</keyword>
<dbReference type="EMBL" id="QUSW01000001">
    <property type="protein sequence ID" value="RQP25714.1"/>
    <property type="molecule type" value="Genomic_DNA"/>
</dbReference>
<organism evidence="3 4">
    <name type="scientific">Piscinibacter terrae</name>
    <dbReference type="NCBI Taxonomy" id="2496871"/>
    <lineage>
        <taxon>Bacteria</taxon>
        <taxon>Pseudomonadati</taxon>
        <taxon>Pseudomonadota</taxon>
        <taxon>Betaproteobacteria</taxon>
        <taxon>Burkholderiales</taxon>
        <taxon>Sphaerotilaceae</taxon>
        <taxon>Piscinibacter</taxon>
    </lineage>
</organism>
<dbReference type="InterPro" id="IPR003848">
    <property type="entry name" value="DUF218"/>
</dbReference>
<comment type="caution">
    <text evidence="3">The sequence shown here is derived from an EMBL/GenBank/DDBJ whole genome shotgun (WGS) entry which is preliminary data.</text>
</comment>
<dbReference type="Proteomes" id="UP000267464">
    <property type="component" value="Unassembled WGS sequence"/>
</dbReference>
<evidence type="ECO:0000259" key="2">
    <source>
        <dbReference type="Pfam" id="PF02698"/>
    </source>
</evidence>
<dbReference type="InterPro" id="IPR014729">
    <property type="entry name" value="Rossmann-like_a/b/a_fold"/>
</dbReference>
<feature type="domain" description="DUF218" evidence="2">
    <location>
        <begin position="112"/>
        <end position="279"/>
    </location>
</feature>
<dbReference type="Gene3D" id="3.40.50.620">
    <property type="entry name" value="HUPs"/>
    <property type="match status" value="1"/>
</dbReference>
<reference evidence="3 4" key="2">
    <citation type="submission" date="2018-12" db="EMBL/GenBank/DDBJ databases">
        <title>Rhizobacter gummiphilus sp. nov., a rubber-degrading bacterium isolated from the soil of a botanical garden in Japan.</title>
        <authorList>
            <person name="Shunsuke S.S."/>
        </authorList>
    </citation>
    <scope>NUCLEOTIDE SEQUENCE [LARGE SCALE GENOMIC DNA]</scope>
    <source>
        <strain evidence="3 4">S-16</strain>
    </source>
</reference>
<proteinExistence type="predicted"/>
<feature type="transmembrane region" description="Helical" evidence="1">
    <location>
        <begin position="60"/>
        <end position="81"/>
    </location>
</feature>
<accession>A0A3N7HTY2</accession>
<dbReference type="GO" id="GO:0005886">
    <property type="term" value="C:plasma membrane"/>
    <property type="evidence" value="ECO:0007669"/>
    <property type="project" value="TreeGrafter"/>
</dbReference>